<dbReference type="Pfam" id="PF00501">
    <property type="entry name" value="AMP-binding"/>
    <property type="match status" value="1"/>
</dbReference>
<feature type="domain" description="AMP-binding enzyme C-terminal" evidence="2">
    <location>
        <begin position="400"/>
        <end position="471"/>
    </location>
</feature>
<keyword evidence="4" id="KW-1185">Reference proteome</keyword>
<dbReference type="RefSeq" id="WP_219044762.1">
    <property type="nucleotide sequence ID" value="NZ_JAHWDQ010000006.1"/>
</dbReference>
<dbReference type="Pfam" id="PF13193">
    <property type="entry name" value="AMP-binding_C"/>
    <property type="match status" value="1"/>
</dbReference>
<dbReference type="PANTHER" id="PTHR24096">
    <property type="entry name" value="LONG-CHAIN-FATTY-ACID--COA LIGASE"/>
    <property type="match status" value="1"/>
</dbReference>
<dbReference type="Proteomes" id="UP001166291">
    <property type="component" value="Unassembled WGS sequence"/>
</dbReference>
<evidence type="ECO:0000313" key="3">
    <source>
        <dbReference type="EMBL" id="MBW2942515.1"/>
    </source>
</evidence>
<dbReference type="EMBL" id="JAHWDQ010000006">
    <property type="protein sequence ID" value="MBW2942515.1"/>
    <property type="molecule type" value="Genomic_DNA"/>
</dbReference>
<dbReference type="InterPro" id="IPR025110">
    <property type="entry name" value="AMP-bd_C"/>
</dbReference>
<keyword evidence="3" id="KW-0436">Ligase</keyword>
<organism evidence="3 4">
    <name type="scientific">Zhongshania aquimaris</name>
    <dbReference type="NCBI Taxonomy" id="2857107"/>
    <lineage>
        <taxon>Bacteria</taxon>
        <taxon>Pseudomonadati</taxon>
        <taxon>Pseudomonadota</taxon>
        <taxon>Gammaproteobacteria</taxon>
        <taxon>Cellvibrionales</taxon>
        <taxon>Spongiibacteraceae</taxon>
        <taxon>Zhongshania</taxon>
    </lineage>
</organism>
<evidence type="ECO:0000259" key="2">
    <source>
        <dbReference type="Pfam" id="PF13193"/>
    </source>
</evidence>
<evidence type="ECO:0000313" key="4">
    <source>
        <dbReference type="Proteomes" id="UP001166291"/>
    </source>
</evidence>
<name>A0ABS6VW02_9GAMM</name>
<dbReference type="CDD" id="cd04433">
    <property type="entry name" value="AFD_class_I"/>
    <property type="match status" value="1"/>
</dbReference>
<comment type="caution">
    <text evidence="3">The sequence shown here is derived from an EMBL/GenBank/DDBJ whole genome shotgun (WGS) entry which is preliminary data.</text>
</comment>
<dbReference type="InterPro" id="IPR000873">
    <property type="entry name" value="AMP-dep_synth/lig_dom"/>
</dbReference>
<dbReference type="GO" id="GO:0016874">
    <property type="term" value="F:ligase activity"/>
    <property type="evidence" value="ECO:0007669"/>
    <property type="project" value="UniProtKB-KW"/>
</dbReference>
<reference evidence="3" key="1">
    <citation type="submission" date="2021-07" db="EMBL/GenBank/DDBJ databases">
        <title>Zhongshania sp. CAU 1632 isolated from seawater.</title>
        <authorList>
            <person name="Kim W."/>
        </authorList>
    </citation>
    <scope>NUCLEOTIDE SEQUENCE</scope>
    <source>
        <strain evidence="3">CAU 1632</strain>
    </source>
</reference>
<feature type="domain" description="AMP-dependent synthetase/ligase" evidence="1">
    <location>
        <begin position="12"/>
        <end position="354"/>
    </location>
</feature>
<proteinExistence type="predicted"/>
<sequence length="490" mass="52616">MTLEQLCASALSRPHDQAAIEFNGAWRSWGDLRHIAESCCDQLQNCHIPPHSDIALIARNQPAAIAAFLGLISRGYNIRMVYPFQSGQCIAADLAQDPPAAVLAIDTDFCDSVLQTLATHDIAGIAFTDTGANIAYAARGARNTSFSGIPTISILSSGTTGKPKPVALSYALIARDIVGLSPTPSQQANENLTPALLYFPLGNISGLYTTLPPLVHGLPVVLLDRFSLDAWRQHIVRYRPAVSGLPPAAIKMLLDADTPKADLASLRYLGVGAAPLDANVQSTFEQRYDVTILMSYGATEFGGPVTRMTPQLLEQYGTQKAASVGKAMDGVELRVIDPESNDPKPTGATGLLEVKALRMGEHWIRTTDLAKLDEDGFLYHQGRADGAIIRGGFKILPETIESALLKHPAISASAVVGISDPRLGQVPVAAIVLKDKAGALSDQELEAFLRRNVLTTHIPVAWRQIAALPRTPLSYKVDQAAVRQLFIQDP</sequence>
<protein>
    <submittedName>
        <fullName evidence="3">Fatty acid--CoA ligase family protein</fullName>
    </submittedName>
</protein>
<accession>A0ABS6VW02</accession>
<gene>
    <name evidence="3" type="ORF">KXJ70_17085</name>
</gene>
<evidence type="ECO:0000259" key="1">
    <source>
        <dbReference type="Pfam" id="PF00501"/>
    </source>
</evidence>